<dbReference type="InterPro" id="IPR013094">
    <property type="entry name" value="AB_hydrolase_3"/>
</dbReference>
<dbReference type="Pfam" id="PF07859">
    <property type="entry name" value="Abhydrolase_3"/>
    <property type="match status" value="1"/>
</dbReference>
<dbReference type="InterPro" id="IPR002168">
    <property type="entry name" value="Lipase_GDXG_HIS_AS"/>
</dbReference>
<gene>
    <name evidence="4" type="primary">lipo2</name>
</gene>
<sequence>MADTQPYVRPDVKAVLDALAAMAGPEMSEIPLADARASYLAMGAMLEADPLPLAVIKDLTCPGPGGAIPLRLYDARAERGPGPVIMFFHGGGFVIGDLDTHHALCTQIAAEMDLPVVAVHYRLAPEAPYPAAADDCEAATRWVAGSPTELGRSATGLITTGDSAGGHLAIVVPQALAAQPAAVPVIMQAPIYPATDESHDGSMQEFAEGYVLTKKTMDWFMDCYAPVAGEARAYPIHGNHAASPPTVITTAGLDPLRDQGRRYAAALIQAGVECHYMEMKGIVHGFVNLRKAVPSAQADTLAFIKAMKLMLERVSA</sequence>
<organism evidence="4">
    <name type="scientific">uncultured microorganism</name>
    <dbReference type="NCBI Taxonomy" id="358574"/>
    <lineage>
        <taxon>unclassified sequences</taxon>
        <taxon>environmental samples</taxon>
    </lineage>
</organism>
<dbReference type="GO" id="GO:0016787">
    <property type="term" value="F:hydrolase activity"/>
    <property type="evidence" value="ECO:0007669"/>
    <property type="project" value="UniProtKB-KW"/>
</dbReference>
<reference evidence="4" key="1">
    <citation type="journal article" date="2016" name="Microb. Cell Fact.">
        <title>A novel esterase from a marine mud metagenomic library for biocatalytic synthesis of short-chain flavor esters.</title>
        <authorList>
            <person name="Gao W."/>
            <person name="Wu K."/>
            <person name="Chen L."/>
            <person name="Fan H."/>
            <person name="Zhao Z."/>
            <person name="Gao B."/>
            <person name="Wang H."/>
            <person name="Wei D."/>
        </authorList>
    </citation>
    <scope>NUCLEOTIDE SEQUENCE</scope>
</reference>
<dbReference type="Gene3D" id="3.40.50.1820">
    <property type="entry name" value="alpha/beta hydrolase"/>
    <property type="match status" value="1"/>
</dbReference>
<proteinExistence type="inferred from homology"/>
<dbReference type="PROSITE" id="PS01173">
    <property type="entry name" value="LIPASE_GDXG_HIS"/>
    <property type="match status" value="1"/>
</dbReference>
<comment type="similarity">
    <text evidence="1">Belongs to the 'GDXG' lipolytic enzyme family.</text>
</comment>
<name>A0A0U2T649_9ZZZZ</name>
<evidence type="ECO:0000256" key="2">
    <source>
        <dbReference type="ARBA" id="ARBA00022801"/>
    </source>
</evidence>
<dbReference type="InterPro" id="IPR050300">
    <property type="entry name" value="GDXG_lipolytic_enzyme"/>
</dbReference>
<evidence type="ECO:0000256" key="1">
    <source>
        <dbReference type="ARBA" id="ARBA00010515"/>
    </source>
</evidence>
<dbReference type="AlphaFoldDB" id="A0A0U2T649"/>
<dbReference type="PANTHER" id="PTHR48081">
    <property type="entry name" value="AB HYDROLASE SUPERFAMILY PROTEIN C4A8.06C"/>
    <property type="match status" value="1"/>
</dbReference>
<dbReference type="PANTHER" id="PTHR48081:SF8">
    <property type="entry name" value="ALPHA_BETA HYDROLASE FOLD-3 DOMAIN-CONTAINING PROTEIN-RELATED"/>
    <property type="match status" value="1"/>
</dbReference>
<evidence type="ECO:0000259" key="3">
    <source>
        <dbReference type="Pfam" id="PF07859"/>
    </source>
</evidence>
<dbReference type="EMBL" id="KT288113">
    <property type="protein sequence ID" value="ALR88762.1"/>
    <property type="molecule type" value="Genomic_DNA"/>
</dbReference>
<keyword evidence="2" id="KW-0378">Hydrolase</keyword>
<accession>A0A0U2T649</accession>
<feature type="domain" description="Alpha/beta hydrolase fold-3" evidence="3">
    <location>
        <begin position="85"/>
        <end position="287"/>
    </location>
</feature>
<dbReference type="SUPFAM" id="SSF53474">
    <property type="entry name" value="alpha/beta-Hydrolases"/>
    <property type="match status" value="1"/>
</dbReference>
<protein>
    <submittedName>
        <fullName evidence="4">Lipase/esterase</fullName>
    </submittedName>
</protein>
<evidence type="ECO:0000313" key="4">
    <source>
        <dbReference type="EMBL" id="ALR88762.1"/>
    </source>
</evidence>
<dbReference type="InterPro" id="IPR029058">
    <property type="entry name" value="AB_hydrolase_fold"/>
</dbReference>